<dbReference type="EMBL" id="MFAZ01000025">
    <property type="protein sequence ID" value="OGD86972.1"/>
    <property type="molecule type" value="Genomic_DNA"/>
</dbReference>
<evidence type="ECO:0008006" key="4">
    <source>
        <dbReference type="Google" id="ProtNLM"/>
    </source>
</evidence>
<feature type="signal peptide" evidence="1">
    <location>
        <begin position="1"/>
        <end position="21"/>
    </location>
</feature>
<proteinExistence type="predicted"/>
<sequence length="141" mass="15114">MHQSKKILLVLTLFSTAIALSGCVPKLSGGGGGPKTEEFVSGKVVRGFPASVPLYKNSQVVESYGGVSGWGASFITDDSLAKVVNFYNQSLSRLGWTVAPRQVDDTNYVFEIKNEKNIGKIIVNTAADGKKTAITMSIDQR</sequence>
<dbReference type="AlphaFoldDB" id="A0A1F5G524"/>
<dbReference type="STRING" id="1797711.A2870_04345"/>
<name>A0A1F5G524_9BACT</name>
<feature type="chain" id="PRO_5009518692" description="Lipoprotein" evidence="1">
    <location>
        <begin position="22"/>
        <end position="141"/>
    </location>
</feature>
<keyword evidence="1" id="KW-0732">Signal</keyword>
<reference evidence="2 3" key="1">
    <citation type="journal article" date="2016" name="Nat. Commun.">
        <title>Thousands of microbial genomes shed light on interconnected biogeochemical processes in an aquifer system.</title>
        <authorList>
            <person name="Anantharaman K."/>
            <person name="Brown C.T."/>
            <person name="Hug L.A."/>
            <person name="Sharon I."/>
            <person name="Castelle C.J."/>
            <person name="Probst A.J."/>
            <person name="Thomas B.C."/>
            <person name="Singh A."/>
            <person name="Wilkins M.J."/>
            <person name="Karaoz U."/>
            <person name="Brodie E.L."/>
            <person name="Williams K.H."/>
            <person name="Hubbard S.S."/>
            <person name="Banfield J.F."/>
        </authorList>
    </citation>
    <scope>NUCLEOTIDE SEQUENCE [LARGE SCALE GENOMIC DNA]</scope>
</reference>
<evidence type="ECO:0000313" key="2">
    <source>
        <dbReference type="EMBL" id="OGD86972.1"/>
    </source>
</evidence>
<accession>A0A1F5G524</accession>
<protein>
    <recommendedName>
        <fullName evidence="4">Lipoprotein</fullName>
    </recommendedName>
</protein>
<organism evidence="2 3">
    <name type="scientific">Candidatus Curtissbacteria bacterium RIFCSPHIGHO2_01_FULL_41_11</name>
    <dbReference type="NCBI Taxonomy" id="1797711"/>
    <lineage>
        <taxon>Bacteria</taxon>
        <taxon>Candidatus Curtissiibacteriota</taxon>
    </lineage>
</organism>
<evidence type="ECO:0000256" key="1">
    <source>
        <dbReference type="SAM" id="SignalP"/>
    </source>
</evidence>
<gene>
    <name evidence="2" type="ORF">A2870_04345</name>
</gene>
<dbReference type="PROSITE" id="PS51257">
    <property type="entry name" value="PROKAR_LIPOPROTEIN"/>
    <property type="match status" value="1"/>
</dbReference>
<comment type="caution">
    <text evidence="2">The sequence shown here is derived from an EMBL/GenBank/DDBJ whole genome shotgun (WGS) entry which is preliminary data.</text>
</comment>
<dbReference type="Proteomes" id="UP000179102">
    <property type="component" value="Unassembled WGS sequence"/>
</dbReference>
<evidence type="ECO:0000313" key="3">
    <source>
        <dbReference type="Proteomes" id="UP000179102"/>
    </source>
</evidence>